<protein>
    <submittedName>
        <fullName evidence="2">Uncharacterized protein</fullName>
    </submittedName>
</protein>
<keyword evidence="3" id="KW-1185">Reference proteome</keyword>
<name>A0A2W2FJV6_9ACTN</name>
<comment type="caution">
    <text evidence="2">The sequence shown here is derived from an EMBL/GenBank/DDBJ whole genome shotgun (WGS) entry which is preliminary data.</text>
</comment>
<sequence>MRTHLMIGGTPPADLGPARGGPGAGSAGGHGDALARAQPAGTARRILSYDVTTADGTIIRNGRLEFPRAEHCRIDGDSIHFLTPDSDEVAFTWTLLCDDIAKATQEEP</sequence>
<dbReference type="Proteomes" id="UP000249304">
    <property type="component" value="Unassembled WGS sequence"/>
</dbReference>
<feature type="compositionally biased region" description="Gly residues" evidence="1">
    <location>
        <begin position="18"/>
        <end position="31"/>
    </location>
</feature>
<gene>
    <name evidence="2" type="ORF">C1J01_04685</name>
</gene>
<proteinExistence type="predicted"/>
<dbReference type="AlphaFoldDB" id="A0A2W2FJV6"/>
<evidence type="ECO:0000256" key="1">
    <source>
        <dbReference type="SAM" id="MobiDB-lite"/>
    </source>
</evidence>
<evidence type="ECO:0000313" key="3">
    <source>
        <dbReference type="Proteomes" id="UP000249304"/>
    </source>
</evidence>
<feature type="region of interest" description="Disordered" evidence="1">
    <location>
        <begin position="1"/>
        <end position="40"/>
    </location>
</feature>
<accession>A0A2W2FJV6</accession>
<organism evidence="2 3">
    <name type="scientific">Nonomuraea aridisoli</name>
    <dbReference type="NCBI Taxonomy" id="2070368"/>
    <lineage>
        <taxon>Bacteria</taxon>
        <taxon>Bacillati</taxon>
        <taxon>Actinomycetota</taxon>
        <taxon>Actinomycetes</taxon>
        <taxon>Streptosporangiales</taxon>
        <taxon>Streptosporangiaceae</taxon>
        <taxon>Nonomuraea</taxon>
    </lineage>
</organism>
<reference evidence="2 3" key="1">
    <citation type="submission" date="2018-01" db="EMBL/GenBank/DDBJ databases">
        <title>Draft genome sequence of Nonomuraea sp. KC333.</title>
        <authorList>
            <person name="Sahin N."/>
            <person name="Saygin H."/>
            <person name="Ay H."/>
        </authorList>
    </citation>
    <scope>NUCLEOTIDE SEQUENCE [LARGE SCALE GENOMIC DNA]</scope>
    <source>
        <strain evidence="2 3">KC333</strain>
    </source>
</reference>
<evidence type="ECO:0000313" key="2">
    <source>
        <dbReference type="EMBL" id="PZG22077.1"/>
    </source>
</evidence>
<dbReference type="EMBL" id="POUD01000011">
    <property type="protein sequence ID" value="PZG22077.1"/>
    <property type="molecule type" value="Genomic_DNA"/>
</dbReference>